<reference evidence="1 2" key="1">
    <citation type="submission" date="2015-08" db="EMBL/GenBank/DDBJ databases">
        <title>Next Generation Sequencing and Analysis of the Genome of Puccinia sorghi L Schw, the Causal Agent of Maize Common Rust.</title>
        <authorList>
            <person name="Rochi L."/>
            <person name="Burguener G."/>
            <person name="Darino M."/>
            <person name="Turjanski A."/>
            <person name="Kreff E."/>
            <person name="Dieguez M.J."/>
            <person name="Sacco F."/>
        </authorList>
    </citation>
    <scope>NUCLEOTIDE SEQUENCE [LARGE SCALE GENOMIC DNA]</scope>
    <source>
        <strain evidence="1 2">RO10H11247</strain>
    </source>
</reference>
<dbReference type="EMBL" id="LAVV01007901">
    <property type="protein sequence ID" value="KNZ54390.1"/>
    <property type="molecule type" value="Genomic_DNA"/>
</dbReference>
<gene>
    <name evidence="1" type="ORF">VP01_295g3</name>
</gene>
<evidence type="ECO:0000313" key="2">
    <source>
        <dbReference type="Proteomes" id="UP000037035"/>
    </source>
</evidence>
<accession>A0A0L6V2M3</accession>
<name>A0A0L6V2M3_9BASI</name>
<dbReference type="AlphaFoldDB" id="A0A0L6V2M3"/>
<comment type="caution">
    <text evidence="1">The sequence shown here is derived from an EMBL/GenBank/DDBJ whole genome shotgun (WGS) entry which is preliminary data.</text>
</comment>
<proteinExistence type="predicted"/>
<organism evidence="1 2">
    <name type="scientific">Puccinia sorghi</name>
    <dbReference type="NCBI Taxonomy" id="27349"/>
    <lineage>
        <taxon>Eukaryota</taxon>
        <taxon>Fungi</taxon>
        <taxon>Dikarya</taxon>
        <taxon>Basidiomycota</taxon>
        <taxon>Pucciniomycotina</taxon>
        <taxon>Pucciniomycetes</taxon>
        <taxon>Pucciniales</taxon>
        <taxon>Pucciniaceae</taxon>
        <taxon>Puccinia</taxon>
    </lineage>
</organism>
<sequence length="278" mass="31593">MASSLLATLPPSWCCVPAQLTKTIPVGIKPRPSPPAPAARPEMFLELQKEDLADIECHSNHLACFTSDLIHVVTYTTERCLNANLNLSRVSHHPFHISNPNHNAKICFFNKSFNSWEDESRKNMISVFKFHPFSTMDLSLKFQIYQNLIQQLIAQSTYHNPNQSNGPRYACNMYILGCKNGYKISSKAGKGSKESEGYHKLQTHVPEQKNFIDECVTWFVVLYLMKSSRKTMPLTHLDWSQTSKRILTDLLSIYPSPSPTLPTYPHKDNNSSPFTSVM</sequence>
<keyword evidence="2" id="KW-1185">Reference proteome</keyword>
<protein>
    <submittedName>
        <fullName evidence="1">Uncharacterized protein</fullName>
    </submittedName>
</protein>
<dbReference type="Proteomes" id="UP000037035">
    <property type="component" value="Unassembled WGS sequence"/>
</dbReference>
<dbReference type="VEuPathDB" id="FungiDB:VP01_295g3"/>
<evidence type="ECO:0000313" key="1">
    <source>
        <dbReference type="EMBL" id="KNZ54390.1"/>
    </source>
</evidence>